<proteinExistence type="predicted"/>
<keyword evidence="13" id="KW-1185">Reference proteome</keyword>
<feature type="compositionally biased region" description="Polar residues" evidence="8">
    <location>
        <begin position="71"/>
        <end position="97"/>
    </location>
</feature>
<keyword evidence="7" id="KW-0539">Nucleus</keyword>
<dbReference type="InterPro" id="IPR006560">
    <property type="entry name" value="AWS_dom"/>
</dbReference>
<comment type="subcellular location">
    <subcellularLocation>
        <location evidence="2">Chromosome</location>
    </subcellularLocation>
    <subcellularLocation>
        <location evidence="1">Nucleus</location>
    </subcellularLocation>
</comment>
<dbReference type="PANTHER" id="PTHR22884">
    <property type="entry name" value="SET DOMAIN PROTEINS"/>
    <property type="match status" value="1"/>
</dbReference>
<dbReference type="SMART" id="SM00570">
    <property type="entry name" value="AWS"/>
    <property type="match status" value="1"/>
</dbReference>
<gene>
    <name evidence="12" type="ORF">Egran_04003</name>
</gene>
<dbReference type="GO" id="GO:0005694">
    <property type="term" value="C:chromosome"/>
    <property type="evidence" value="ECO:0007669"/>
    <property type="project" value="UniProtKB-SubCell"/>
</dbReference>
<evidence type="ECO:0000256" key="1">
    <source>
        <dbReference type="ARBA" id="ARBA00004123"/>
    </source>
</evidence>
<feature type="compositionally biased region" description="Basic and acidic residues" evidence="8">
    <location>
        <begin position="268"/>
        <end position="278"/>
    </location>
</feature>
<dbReference type="GO" id="GO:0032259">
    <property type="term" value="P:methylation"/>
    <property type="evidence" value="ECO:0007669"/>
    <property type="project" value="UniProtKB-KW"/>
</dbReference>
<dbReference type="Gene3D" id="2.170.270.10">
    <property type="entry name" value="SET domain"/>
    <property type="match status" value="1"/>
</dbReference>
<evidence type="ECO:0000256" key="4">
    <source>
        <dbReference type="ARBA" id="ARBA00022603"/>
    </source>
</evidence>
<feature type="compositionally biased region" description="Basic and acidic residues" evidence="8">
    <location>
        <begin position="642"/>
        <end position="653"/>
    </location>
</feature>
<feature type="compositionally biased region" description="Polar residues" evidence="8">
    <location>
        <begin position="824"/>
        <end position="835"/>
    </location>
</feature>
<evidence type="ECO:0000259" key="11">
    <source>
        <dbReference type="PROSITE" id="PS51215"/>
    </source>
</evidence>
<dbReference type="AlphaFoldDB" id="A0A232LVY8"/>
<dbReference type="Pfam" id="PF17907">
    <property type="entry name" value="AWS"/>
    <property type="match status" value="1"/>
</dbReference>
<feature type="compositionally biased region" description="Polar residues" evidence="8">
    <location>
        <begin position="752"/>
        <end position="761"/>
    </location>
</feature>
<protein>
    <recommendedName>
        <fullName evidence="14">Histone-lysine N-methyltransferase</fullName>
    </recommendedName>
</protein>
<dbReference type="PROSITE" id="PS50868">
    <property type="entry name" value="POST_SET"/>
    <property type="match status" value="1"/>
</dbReference>
<evidence type="ECO:0000256" key="6">
    <source>
        <dbReference type="ARBA" id="ARBA00022691"/>
    </source>
</evidence>
<reference evidence="12 13" key="1">
    <citation type="journal article" date="2015" name="Environ. Microbiol.">
        <title>Metagenome sequence of Elaphomyces granulatus from sporocarp tissue reveals Ascomycota ectomycorrhizal fingerprints of genome expansion and a Proteobacteria-rich microbiome.</title>
        <authorList>
            <person name="Quandt C.A."/>
            <person name="Kohler A."/>
            <person name="Hesse C.N."/>
            <person name="Sharpton T.J."/>
            <person name="Martin F."/>
            <person name="Spatafora J.W."/>
        </authorList>
    </citation>
    <scope>NUCLEOTIDE SEQUENCE [LARGE SCALE GENOMIC DNA]</scope>
    <source>
        <strain evidence="12 13">OSC145934</strain>
    </source>
</reference>
<feature type="region of interest" description="Disordered" evidence="8">
    <location>
        <begin position="638"/>
        <end position="678"/>
    </location>
</feature>
<feature type="region of interest" description="Disordered" evidence="8">
    <location>
        <begin position="71"/>
        <end position="108"/>
    </location>
</feature>
<evidence type="ECO:0008006" key="14">
    <source>
        <dbReference type="Google" id="ProtNLM"/>
    </source>
</evidence>
<dbReference type="InterPro" id="IPR046341">
    <property type="entry name" value="SET_dom_sf"/>
</dbReference>
<dbReference type="PROSITE" id="PS51215">
    <property type="entry name" value="AWS"/>
    <property type="match status" value="1"/>
</dbReference>
<feature type="region of interest" description="Disordered" evidence="8">
    <location>
        <begin position="735"/>
        <end position="915"/>
    </location>
</feature>
<feature type="domain" description="AWS" evidence="11">
    <location>
        <begin position="443"/>
        <end position="489"/>
    </location>
</feature>
<dbReference type="InterPro" id="IPR050777">
    <property type="entry name" value="SET2_Histone-Lys_MeTrsfase"/>
</dbReference>
<evidence type="ECO:0000259" key="10">
    <source>
        <dbReference type="PROSITE" id="PS50868"/>
    </source>
</evidence>
<feature type="domain" description="SET" evidence="9">
    <location>
        <begin position="500"/>
        <end position="616"/>
    </location>
</feature>
<dbReference type="PROSITE" id="PS50280">
    <property type="entry name" value="SET"/>
    <property type="match status" value="1"/>
</dbReference>
<dbReference type="FunFam" id="2.170.270.10:FF:000037">
    <property type="entry name" value="Histone-lysine N-methyltransferase"/>
    <property type="match status" value="1"/>
</dbReference>
<feature type="domain" description="Post-SET" evidence="10">
    <location>
        <begin position="624"/>
        <end position="640"/>
    </location>
</feature>
<dbReference type="SUPFAM" id="SSF82199">
    <property type="entry name" value="SET domain"/>
    <property type="match status" value="1"/>
</dbReference>
<dbReference type="OrthoDB" id="422362at2759"/>
<keyword evidence="5" id="KW-0808">Transferase</keyword>
<feature type="compositionally biased region" description="Basic and acidic residues" evidence="8">
    <location>
        <begin position="207"/>
        <end position="237"/>
    </location>
</feature>
<accession>A0A232LVY8</accession>
<keyword evidence="4" id="KW-0489">Methyltransferase</keyword>
<evidence type="ECO:0000256" key="2">
    <source>
        <dbReference type="ARBA" id="ARBA00004286"/>
    </source>
</evidence>
<sequence length="915" mass="101754">MFESIVNFLSSAALSDSPPLQVAALGSKMACRTKPSLVSVPATPALSDADHLTPDVDHHNHMTEDPMAVNFSGSLLTPENSRSETSSNNDHAFSEEQTTLRRSSRRFVTRTSLQDTETLNATDKDSAVDAVGVEVTDEKEQVVDSIPEEATSRSSMLRHSIAVMETSWSQATPVQDYAEREEPVLQCDTPASKELQESAGPSLGSRTLRDRSEATPTKSDAEPPVEHPTGKEEDVSKSPRRSSRLSLLGKATGVLDKATSVLGKRSRSMMEKGKEWSRRASLRPRNVVHPKGEKVLSAHPEPPAVKKRRVSESDLPTKGAEELPPGKEESPASASALRFKPKRWLSHGLYIGQDRYMDPRLNEAKNRLKSATRNAPVEPQRRILPLPMFAGERLITNGRDFRLPFDIFSPLPPGQPKPDEWRKTNKNVFVGEAASIWKANKPIELSTCTCSKEVGCDENCQNRYMFYECDDSNCKLGQNCGNRSFEELKLRTKAGGKYNIGVEVIKTLDRGYGVRSNRTFEPNQIIVEYTGEIITQTECESRMRTIYKNNECYYLMYFDQNMIIDATRGSIARFVNHSCEPNCRMEKWTVGGKPRMALFAGDRGIMTGDELTYDYNFDPFSQKNVQECRCGAPTCRGVLGPRPKDQRPKESKVDKKKSSKARVKKGNKVTPAGTKRKAEHVLDESTSRLNKKRKILTPKSLRTSVRKAVYKARTAVSVKKRRSTQQIKKKISNVKSKVERKTEKTKKPKLQSKVQVQSKAKVQSKIKAKPRARANPKIKTKPAIKAKSRVKVKTQKRITKSAKPRTKATVSSGRSRVSLEIPTSPATQSSEQGSSRLKRPSEKVKAQINASAKRSTGLKRLKRAVAGGKATRSKSQEVEAAQAPVRQSSVKSPANQIVQTVKGGKSGQRRTIRAI</sequence>
<dbReference type="InterPro" id="IPR001214">
    <property type="entry name" value="SET_dom"/>
</dbReference>
<evidence type="ECO:0000256" key="3">
    <source>
        <dbReference type="ARBA" id="ARBA00022454"/>
    </source>
</evidence>
<dbReference type="SMART" id="SM00317">
    <property type="entry name" value="SET"/>
    <property type="match status" value="1"/>
</dbReference>
<evidence type="ECO:0000256" key="5">
    <source>
        <dbReference type="ARBA" id="ARBA00022679"/>
    </source>
</evidence>
<feature type="compositionally biased region" description="Polar residues" evidence="8">
    <location>
        <begin position="885"/>
        <end position="899"/>
    </location>
</feature>
<dbReference type="GO" id="GO:0042054">
    <property type="term" value="F:histone methyltransferase activity"/>
    <property type="evidence" value="ECO:0007669"/>
    <property type="project" value="InterPro"/>
</dbReference>
<name>A0A232LVY8_9EURO</name>
<comment type="caution">
    <text evidence="12">The sequence shown here is derived from an EMBL/GenBank/DDBJ whole genome shotgun (WGS) entry which is preliminary data.</text>
</comment>
<dbReference type="Pfam" id="PF00856">
    <property type="entry name" value="SET"/>
    <property type="match status" value="1"/>
</dbReference>
<dbReference type="EMBL" id="NPHW01004241">
    <property type="protein sequence ID" value="OXV08234.1"/>
    <property type="molecule type" value="Genomic_DNA"/>
</dbReference>
<keyword evidence="3" id="KW-0158">Chromosome</keyword>
<dbReference type="GO" id="GO:0005634">
    <property type="term" value="C:nucleus"/>
    <property type="evidence" value="ECO:0007669"/>
    <property type="project" value="UniProtKB-SubCell"/>
</dbReference>
<keyword evidence="6" id="KW-0949">S-adenosyl-L-methionine</keyword>
<evidence type="ECO:0000313" key="12">
    <source>
        <dbReference type="EMBL" id="OXV08234.1"/>
    </source>
</evidence>
<feature type="compositionally biased region" description="Basic residues" evidence="8">
    <location>
        <begin position="762"/>
        <end position="806"/>
    </location>
</feature>
<feature type="compositionally biased region" description="Basic and acidic residues" evidence="8">
    <location>
        <begin position="319"/>
        <end position="330"/>
    </location>
</feature>
<evidence type="ECO:0000256" key="7">
    <source>
        <dbReference type="ARBA" id="ARBA00023242"/>
    </source>
</evidence>
<feature type="region of interest" description="Disordered" evidence="8">
    <location>
        <begin position="189"/>
        <end position="336"/>
    </location>
</feature>
<evidence type="ECO:0000256" key="8">
    <source>
        <dbReference type="SAM" id="MobiDB-lite"/>
    </source>
</evidence>
<dbReference type="InterPro" id="IPR003616">
    <property type="entry name" value="Post-SET_dom"/>
</dbReference>
<feature type="compositionally biased region" description="Basic residues" evidence="8">
    <location>
        <begin position="654"/>
        <end position="667"/>
    </location>
</feature>
<evidence type="ECO:0000313" key="13">
    <source>
        <dbReference type="Proteomes" id="UP000243515"/>
    </source>
</evidence>
<dbReference type="Proteomes" id="UP000243515">
    <property type="component" value="Unassembled WGS sequence"/>
</dbReference>
<evidence type="ECO:0000259" key="9">
    <source>
        <dbReference type="PROSITE" id="PS50280"/>
    </source>
</evidence>
<organism evidence="12 13">
    <name type="scientific">Elaphomyces granulatus</name>
    <dbReference type="NCBI Taxonomy" id="519963"/>
    <lineage>
        <taxon>Eukaryota</taxon>
        <taxon>Fungi</taxon>
        <taxon>Dikarya</taxon>
        <taxon>Ascomycota</taxon>
        <taxon>Pezizomycotina</taxon>
        <taxon>Eurotiomycetes</taxon>
        <taxon>Eurotiomycetidae</taxon>
        <taxon>Eurotiales</taxon>
        <taxon>Elaphomycetaceae</taxon>
        <taxon>Elaphomyces</taxon>
    </lineage>
</organism>
<dbReference type="SMART" id="SM00508">
    <property type="entry name" value="PostSET"/>
    <property type="match status" value="1"/>
</dbReference>